<keyword evidence="11" id="KW-0812">Transmembrane</keyword>
<dbReference type="FunFam" id="3.40.50.300:FF:000527">
    <property type="entry name" value="Tyrosine-protein kinase etk"/>
    <property type="match status" value="1"/>
</dbReference>
<comment type="similarity">
    <text evidence="2">Belongs to the etk/wzc family.</text>
</comment>
<dbReference type="Proteomes" id="UP000318538">
    <property type="component" value="Chromosome"/>
</dbReference>
<evidence type="ECO:0000256" key="4">
    <source>
        <dbReference type="ARBA" id="ARBA00022679"/>
    </source>
</evidence>
<keyword evidence="11" id="KW-0472">Membrane</keyword>
<dbReference type="InterPro" id="IPR027417">
    <property type="entry name" value="P-loop_NTPase"/>
</dbReference>
<keyword evidence="14" id="KW-1185">Reference proteome</keyword>
<keyword evidence="5" id="KW-0547">Nucleotide-binding</keyword>
<evidence type="ECO:0000256" key="10">
    <source>
        <dbReference type="SAM" id="MobiDB-lite"/>
    </source>
</evidence>
<dbReference type="PANTHER" id="PTHR32309">
    <property type="entry name" value="TYROSINE-PROTEIN KINASE"/>
    <property type="match status" value="1"/>
</dbReference>
<protein>
    <recommendedName>
        <fullName evidence="3">non-specific protein-tyrosine kinase</fullName>
        <ecNumber evidence="3">2.7.10.2</ecNumber>
    </recommendedName>
</protein>
<reference evidence="13 14" key="1">
    <citation type="submission" date="2019-02" db="EMBL/GenBank/DDBJ databases">
        <title>Deep-cultivation of Planctomycetes and their phenomic and genomic characterization uncovers novel biology.</title>
        <authorList>
            <person name="Wiegand S."/>
            <person name="Jogler M."/>
            <person name="Boedeker C."/>
            <person name="Pinto D."/>
            <person name="Vollmers J."/>
            <person name="Rivas-Marin E."/>
            <person name="Kohn T."/>
            <person name="Peeters S.H."/>
            <person name="Heuer A."/>
            <person name="Rast P."/>
            <person name="Oberbeckmann S."/>
            <person name="Bunk B."/>
            <person name="Jeske O."/>
            <person name="Meyerdierks A."/>
            <person name="Storesund J.E."/>
            <person name="Kallscheuer N."/>
            <person name="Luecker S."/>
            <person name="Lage O.M."/>
            <person name="Pohl T."/>
            <person name="Merkel B.J."/>
            <person name="Hornburger P."/>
            <person name="Mueller R.-W."/>
            <person name="Bruemmer F."/>
            <person name="Labrenz M."/>
            <person name="Spormann A.M."/>
            <person name="Op den Camp H."/>
            <person name="Overmann J."/>
            <person name="Amann R."/>
            <person name="Jetten M.S.M."/>
            <person name="Mascher T."/>
            <person name="Medema M.H."/>
            <person name="Devos D.P."/>
            <person name="Kaster A.-K."/>
            <person name="Ovreas L."/>
            <person name="Rohde M."/>
            <person name="Galperin M.Y."/>
            <person name="Jogler C."/>
        </authorList>
    </citation>
    <scope>NUCLEOTIDE SEQUENCE [LARGE SCALE GENOMIC DNA]</scope>
    <source>
        <strain evidence="13 14">K22_7</strain>
    </source>
</reference>
<dbReference type="Pfam" id="PF13614">
    <property type="entry name" value="AAA_31"/>
    <property type="match status" value="1"/>
</dbReference>
<evidence type="ECO:0000256" key="1">
    <source>
        <dbReference type="ARBA" id="ARBA00007316"/>
    </source>
</evidence>
<dbReference type="GO" id="GO:0042802">
    <property type="term" value="F:identical protein binding"/>
    <property type="evidence" value="ECO:0007669"/>
    <property type="project" value="UniProtKB-ARBA"/>
</dbReference>
<evidence type="ECO:0000256" key="2">
    <source>
        <dbReference type="ARBA" id="ARBA00008883"/>
    </source>
</evidence>
<evidence type="ECO:0000256" key="3">
    <source>
        <dbReference type="ARBA" id="ARBA00011903"/>
    </source>
</evidence>
<feature type="domain" description="AAA" evidence="12">
    <location>
        <begin position="571"/>
        <end position="730"/>
    </location>
</feature>
<keyword evidence="11" id="KW-1133">Transmembrane helix</keyword>
<dbReference type="GO" id="GO:0005886">
    <property type="term" value="C:plasma membrane"/>
    <property type="evidence" value="ECO:0007669"/>
    <property type="project" value="TreeGrafter"/>
</dbReference>
<dbReference type="InterPro" id="IPR005702">
    <property type="entry name" value="Wzc-like_C"/>
</dbReference>
<feature type="transmembrane region" description="Helical" evidence="11">
    <location>
        <begin position="471"/>
        <end position="491"/>
    </location>
</feature>
<keyword evidence="4 13" id="KW-0808">Transferase</keyword>
<dbReference type="CDD" id="cd05387">
    <property type="entry name" value="BY-kinase"/>
    <property type="match status" value="1"/>
</dbReference>
<evidence type="ECO:0000313" key="14">
    <source>
        <dbReference type="Proteomes" id="UP000318538"/>
    </source>
</evidence>
<keyword evidence="7" id="KW-0067">ATP-binding</keyword>
<comment type="similarity">
    <text evidence="1">Belongs to the CpsD/CapB family.</text>
</comment>
<dbReference type="KEGG" id="rlc:K227x_44230"/>
<dbReference type="GO" id="GO:0005524">
    <property type="term" value="F:ATP binding"/>
    <property type="evidence" value="ECO:0007669"/>
    <property type="project" value="UniProtKB-KW"/>
</dbReference>
<evidence type="ECO:0000256" key="9">
    <source>
        <dbReference type="ARBA" id="ARBA00051245"/>
    </source>
</evidence>
<sequence>MESSVSESASKATVIEINLLGMLRRRWPHIAFGIFVGLSLAGFYYFSTDRMYESKIEILVGQRSSEVTNNGTITGANASGDNIQEDQLATHLRLFVGRRMLAEAIQKGNLDQLASFQQVVANGGSVIDHILKNIEVNRGGEGSARDAMVLRASYRDTNPEDAAIVLSAIYDSYRDYVESHGHNSTEQAVELMEKARETHELELATADREYREFVTSVPVLIEGSTVQDVHKDRLENLEAELNIVTTSLAESRSRLEVIKSYLATRDSSKINSMDHLALLSQKEVERLKLFLDVTRGETQSEAFQAEQPIRQEVAKAQYNRMLDLIQKERGFSDAFGAGHPLVEAVRQEIEITRRFISSNQPAETKVQSRKFDAAEMLSTYTSLLSNDIAELEKRKEFLLQESTLEMRLAKEVESDFMKGSSMKSKLTRAQSRYDEVILRLQELKLSRSYAGFSTDLLESPEVSQSAAWPKLPIIAAIGLFLGMTLGLLLAVGSELMDSTFSDVADLERTVGAPAIAHVPRFNLRKLRKLLNKDSGVQPSLVCSYAPRSTESEVYRVARTALMVTNRKDDVRTIMMTSPQPGDGKSTTISNLAISFARAGKSVLLIDADMRRPVIAGLFNVAESPGLSDVLRGEISADTAIKPSEIPNLNLMANGSPTSDPAELLESARFSMMLSEMSLHFDLVLIDAPPLLAVADPAIIAPIVDSVVMTIRVSKNGRRPVEQATKILQDIGMQPSAVIVNGVDQDAKSYGYGNYQRDRYGYVGHYHNQYAATNTENLPSVRTVPSPKGELGPKGEAGLSGELGPKGRSSRSSERASL</sequence>
<keyword evidence="8" id="KW-0829">Tyrosine-protein kinase</keyword>
<evidence type="ECO:0000259" key="12">
    <source>
        <dbReference type="Pfam" id="PF13614"/>
    </source>
</evidence>
<accession>A0A517NFU9</accession>
<dbReference type="PANTHER" id="PTHR32309:SF13">
    <property type="entry name" value="FERRIC ENTEROBACTIN TRANSPORT PROTEIN FEPE"/>
    <property type="match status" value="1"/>
</dbReference>
<dbReference type="EC" id="2.7.10.2" evidence="3"/>
<dbReference type="InterPro" id="IPR025669">
    <property type="entry name" value="AAA_dom"/>
</dbReference>
<name>A0A517NFU9_9BACT</name>
<dbReference type="InterPro" id="IPR050445">
    <property type="entry name" value="Bact_polysacc_biosynth/exp"/>
</dbReference>
<keyword evidence="6 13" id="KW-0418">Kinase</keyword>
<proteinExistence type="inferred from homology"/>
<dbReference type="NCBIfam" id="TIGR01007">
    <property type="entry name" value="eps_fam"/>
    <property type="match status" value="1"/>
</dbReference>
<evidence type="ECO:0000256" key="6">
    <source>
        <dbReference type="ARBA" id="ARBA00022777"/>
    </source>
</evidence>
<evidence type="ECO:0000256" key="7">
    <source>
        <dbReference type="ARBA" id="ARBA00022840"/>
    </source>
</evidence>
<dbReference type="Gene3D" id="3.40.50.300">
    <property type="entry name" value="P-loop containing nucleotide triphosphate hydrolases"/>
    <property type="match status" value="1"/>
</dbReference>
<comment type="catalytic activity">
    <reaction evidence="9">
        <text>L-tyrosyl-[protein] + ATP = O-phospho-L-tyrosyl-[protein] + ADP + H(+)</text>
        <dbReference type="Rhea" id="RHEA:10596"/>
        <dbReference type="Rhea" id="RHEA-COMP:10136"/>
        <dbReference type="Rhea" id="RHEA-COMP:20101"/>
        <dbReference type="ChEBI" id="CHEBI:15378"/>
        <dbReference type="ChEBI" id="CHEBI:30616"/>
        <dbReference type="ChEBI" id="CHEBI:46858"/>
        <dbReference type="ChEBI" id="CHEBI:61978"/>
        <dbReference type="ChEBI" id="CHEBI:456216"/>
        <dbReference type="EC" id="2.7.10.2"/>
    </reaction>
</comment>
<feature type="region of interest" description="Disordered" evidence="10">
    <location>
        <begin position="774"/>
        <end position="817"/>
    </location>
</feature>
<dbReference type="AlphaFoldDB" id="A0A517NFU9"/>
<dbReference type="GO" id="GO:0004715">
    <property type="term" value="F:non-membrane spanning protein tyrosine kinase activity"/>
    <property type="evidence" value="ECO:0007669"/>
    <property type="project" value="UniProtKB-EC"/>
</dbReference>
<dbReference type="SUPFAM" id="SSF52540">
    <property type="entry name" value="P-loop containing nucleoside triphosphate hydrolases"/>
    <property type="match status" value="1"/>
</dbReference>
<dbReference type="EMBL" id="CP036525">
    <property type="protein sequence ID" value="QDT06016.1"/>
    <property type="molecule type" value="Genomic_DNA"/>
</dbReference>
<evidence type="ECO:0000256" key="8">
    <source>
        <dbReference type="ARBA" id="ARBA00023137"/>
    </source>
</evidence>
<dbReference type="RefSeq" id="WP_145172416.1">
    <property type="nucleotide sequence ID" value="NZ_CP036525.1"/>
</dbReference>
<evidence type="ECO:0000313" key="13">
    <source>
        <dbReference type="EMBL" id="QDT06016.1"/>
    </source>
</evidence>
<evidence type="ECO:0000256" key="11">
    <source>
        <dbReference type="SAM" id="Phobius"/>
    </source>
</evidence>
<dbReference type="OrthoDB" id="9794577at2"/>
<evidence type="ECO:0000256" key="5">
    <source>
        <dbReference type="ARBA" id="ARBA00022741"/>
    </source>
</evidence>
<gene>
    <name evidence="13" type="primary">ywqD_2</name>
    <name evidence="13" type="ORF">K227x_44230</name>
</gene>
<organism evidence="13 14">
    <name type="scientific">Rubripirellula lacrimiformis</name>
    <dbReference type="NCBI Taxonomy" id="1930273"/>
    <lineage>
        <taxon>Bacteria</taxon>
        <taxon>Pseudomonadati</taxon>
        <taxon>Planctomycetota</taxon>
        <taxon>Planctomycetia</taxon>
        <taxon>Pirellulales</taxon>
        <taxon>Pirellulaceae</taxon>
        <taxon>Rubripirellula</taxon>
    </lineage>
</organism>
<feature type="transmembrane region" description="Helical" evidence="11">
    <location>
        <begin position="27"/>
        <end position="46"/>
    </location>
</feature>